<reference evidence="2 3" key="1">
    <citation type="submission" date="2018-06" db="EMBL/GenBank/DDBJ databases">
        <authorList>
            <consortium name="Pathogen Informatics"/>
            <person name="Doyle S."/>
        </authorList>
    </citation>
    <scope>NUCLEOTIDE SEQUENCE [LARGE SCALE GENOMIC DNA]</scope>
    <source>
        <strain evidence="2 3">NCTC10211</strain>
    </source>
</reference>
<keyword evidence="1" id="KW-0812">Transmembrane</keyword>
<keyword evidence="1" id="KW-0472">Membrane</keyword>
<feature type="transmembrane region" description="Helical" evidence="1">
    <location>
        <begin position="178"/>
        <end position="199"/>
    </location>
</feature>
<accession>A0A379YVM5</accession>
<organism evidence="2 3">
    <name type="scientific">Serratia marcescens</name>
    <dbReference type="NCBI Taxonomy" id="615"/>
    <lineage>
        <taxon>Bacteria</taxon>
        <taxon>Pseudomonadati</taxon>
        <taxon>Pseudomonadota</taxon>
        <taxon>Gammaproteobacteria</taxon>
        <taxon>Enterobacterales</taxon>
        <taxon>Yersiniaceae</taxon>
        <taxon>Serratia</taxon>
    </lineage>
</organism>
<protein>
    <submittedName>
        <fullName evidence="2">Uncharacterized protein</fullName>
    </submittedName>
</protein>
<sequence length="273" mass="31308">MTIDTNYIKDIVIPTLTLLSPVFISVVKWWYSRGSKNYDSRRNNQFDRVSDVKRQSVLSRIQGLRDGPQNGMVPLRTKALYESIGIRLPVWVAHQLVDYLGRAPVALSDLALNCFLRRTSLTSNKNDVFSLDGCRLLHQRVSLFVFLIISALAITWGFYITVFPLSESGGSATDNSPLWGVFFFFAYLLMAIFVVAWSINEWESLRHAEAFWLKWQPHLYQNEAEYQAHCQHARNVAAQENVPDIALETVDDLSPAEKPLRGWLMRRLGKKNN</sequence>
<gene>
    <name evidence="2" type="ORF">NCTC10211_02566</name>
</gene>
<evidence type="ECO:0000256" key="1">
    <source>
        <dbReference type="SAM" id="Phobius"/>
    </source>
</evidence>
<dbReference type="Proteomes" id="UP000254765">
    <property type="component" value="Unassembled WGS sequence"/>
</dbReference>
<dbReference type="AlphaFoldDB" id="A0A379YVM5"/>
<proteinExistence type="predicted"/>
<feature type="transmembrane region" description="Helical" evidence="1">
    <location>
        <begin position="12"/>
        <end position="31"/>
    </location>
</feature>
<dbReference type="EMBL" id="UGYK01000002">
    <property type="protein sequence ID" value="SUI50898.1"/>
    <property type="molecule type" value="Genomic_DNA"/>
</dbReference>
<evidence type="ECO:0000313" key="3">
    <source>
        <dbReference type="Proteomes" id="UP000254765"/>
    </source>
</evidence>
<name>A0A379YVM5_SERMA</name>
<feature type="transmembrane region" description="Helical" evidence="1">
    <location>
        <begin position="143"/>
        <end position="166"/>
    </location>
</feature>
<dbReference type="RefSeq" id="WP_126186513.1">
    <property type="nucleotide sequence ID" value="NZ_CAMIQS010000001.1"/>
</dbReference>
<evidence type="ECO:0000313" key="2">
    <source>
        <dbReference type="EMBL" id="SUI50898.1"/>
    </source>
</evidence>
<keyword evidence="1" id="KW-1133">Transmembrane helix</keyword>